<evidence type="ECO:0000313" key="7">
    <source>
        <dbReference type="EMBL" id="VDN99994.1"/>
    </source>
</evidence>
<gene>
    <name evidence="7" type="ORF">HNAJ_LOCUS4135</name>
</gene>
<organism evidence="9">
    <name type="scientific">Rodentolepis nana</name>
    <name type="common">Dwarf tapeworm</name>
    <name type="synonym">Hymenolepis nana</name>
    <dbReference type="NCBI Taxonomy" id="102285"/>
    <lineage>
        <taxon>Eukaryota</taxon>
        <taxon>Metazoa</taxon>
        <taxon>Spiralia</taxon>
        <taxon>Lophotrochozoa</taxon>
        <taxon>Platyhelminthes</taxon>
        <taxon>Cestoda</taxon>
        <taxon>Eucestoda</taxon>
        <taxon>Cyclophyllidea</taxon>
        <taxon>Hymenolepididae</taxon>
        <taxon>Rodentolepis</taxon>
    </lineage>
</organism>
<evidence type="ECO:0000313" key="9">
    <source>
        <dbReference type="WBParaSite" id="HNAJ_0000413701-mRNA-1"/>
    </source>
</evidence>
<protein>
    <submittedName>
        <fullName evidence="9">LIM zinc-binding domain-containing protein</fullName>
    </submittedName>
</protein>
<evidence type="ECO:0000256" key="2">
    <source>
        <dbReference type="ARBA" id="ARBA00022737"/>
    </source>
</evidence>
<proteinExistence type="predicted"/>
<dbReference type="GO" id="GO:0005634">
    <property type="term" value="C:nucleus"/>
    <property type="evidence" value="ECO:0007669"/>
    <property type="project" value="TreeGrafter"/>
</dbReference>
<dbReference type="STRING" id="102285.A0A0R3TAP8"/>
<dbReference type="InterPro" id="IPR001781">
    <property type="entry name" value="Znf_LIM"/>
</dbReference>
<keyword evidence="4 5" id="KW-0440">LIM domain</keyword>
<dbReference type="SUPFAM" id="SSF57716">
    <property type="entry name" value="Glucocorticoid receptor-like (DNA-binding domain)"/>
    <property type="match status" value="2"/>
</dbReference>
<feature type="domain" description="LIM zinc-binding" evidence="6">
    <location>
        <begin position="3"/>
        <end position="62"/>
    </location>
</feature>
<sequence length="116" mass="13142">MPEKCAKCNKEITGQVILALNKKWHNECFACAGCKTPLQGKQFFQKEGSNYCVECRQAKFDPTCAKCNKKIDPTIKYSIYQDATYHRDCFTCAQCKACLDGKKFVSKDSGFFCANH</sequence>
<keyword evidence="1 5" id="KW-0479">Metal-binding</keyword>
<dbReference type="EMBL" id="UZAE01002727">
    <property type="protein sequence ID" value="VDN99994.1"/>
    <property type="molecule type" value="Genomic_DNA"/>
</dbReference>
<dbReference type="GO" id="GO:0030018">
    <property type="term" value="C:Z disc"/>
    <property type="evidence" value="ECO:0007669"/>
    <property type="project" value="TreeGrafter"/>
</dbReference>
<evidence type="ECO:0000259" key="6">
    <source>
        <dbReference type="PROSITE" id="PS50023"/>
    </source>
</evidence>
<dbReference type="PROSITE" id="PS00478">
    <property type="entry name" value="LIM_DOMAIN_1"/>
    <property type="match status" value="2"/>
</dbReference>
<accession>A0A0R3TAP8</accession>
<keyword evidence="3 5" id="KW-0862">Zinc</keyword>
<dbReference type="PANTHER" id="PTHR24205">
    <property type="entry name" value="FOUR AND A HALF LIM DOMAINS PROTEIN"/>
    <property type="match status" value="1"/>
</dbReference>
<name>A0A0R3TAP8_RODNA</name>
<evidence type="ECO:0000313" key="8">
    <source>
        <dbReference type="Proteomes" id="UP000278807"/>
    </source>
</evidence>
<dbReference type="Proteomes" id="UP000278807">
    <property type="component" value="Unassembled WGS sequence"/>
</dbReference>
<dbReference type="Pfam" id="PF00412">
    <property type="entry name" value="LIM"/>
    <property type="match status" value="2"/>
</dbReference>
<keyword evidence="8" id="KW-1185">Reference proteome</keyword>
<keyword evidence="2" id="KW-0677">Repeat</keyword>
<reference evidence="9" key="1">
    <citation type="submission" date="2017-02" db="UniProtKB">
        <authorList>
            <consortium name="WormBaseParasite"/>
        </authorList>
    </citation>
    <scope>IDENTIFICATION</scope>
</reference>
<dbReference type="PROSITE" id="PS50023">
    <property type="entry name" value="LIM_DOMAIN_2"/>
    <property type="match status" value="2"/>
</dbReference>
<evidence type="ECO:0000256" key="1">
    <source>
        <dbReference type="ARBA" id="ARBA00022723"/>
    </source>
</evidence>
<evidence type="ECO:0000256" key="5">
    <source>
        <dbReference type="PROSITE-ProRule" id="PRU00125"/>
    </source>
</evidence>
<evidence type="ECO:0000256" key="4">
    <source>
        <dbReference type="ARBA" id="ARBA00023038"/>
    </source>
</evidence>
<dbReference type="GO" id="GO:0003712">
    <property type="term" value="F:transcription coregulator activity"/>
    <property type="evidence" value="ECO:0007669"/>
    <property type="project" value="TreeGrafter"/>
</dbReference>
<reference evidence="7 8" key="2">
    <citation type="submission" date="2018-11" db="EMBL/GenBank/DDBJ databases">
        <authorList>
            <consortium name="Pathogen Informatics"/>
        </authorList>
    </citation>
    <scope>NUCLEOTIDE SEQUENCE [LARGE SCALE GENOMIC DNA]</scope>
</reference>
<dbReference type="FunFam" id="2.10.110.10:FF:000020">
    <property type="entry name" value="PDZ and LIM domain protein 5"/>
    <property type="match status" value="1"/>
</dbReference>
<dbReference type="OrthoDB" id="8062037at2759"/>
<dbReference type="PANTHER" id="PTHR24205:SF16">
    <property type="entry name" value="GH01042P-RELATED"/>
    <property type="match status" value="1"/>
</dbReference>
<dbReference type="AlphaFoldDB" id="A0A0R3TAP8"/>
<evidence type="ECO:0000256" key="3">
    <source>
        <dbReference type="ARBA" id="ARBA00022833"/>
    </source>
</evidence>
<dbReference type="Gene3D" id="2.10.110.10">
    <property type="entry name" value="Cysteine Rich Protein"/>
    <property type="match status" value="2"/>
</dbReference>
<feature type="domain" description="LIM zinc-binding" evidence="6">
    <location>
        <begin position="63"/>
        <end position="116"/>
    </location>
</feature>
<dbReference type="GO" id="GO:0046872">
    <property type="term" value="F:metal ion binding"/>
    <property type="evidence" value="ECO:0007669"/>
    <property type="project" value="UniProtKB-KW"/>
</dbReference>
<dbReference type="SMART" id="SM00132">
    <property type="entry name" value="LIM"/>
    <property type="match status" value="2"/>
</dbReference>
<dbReference type="WBParaSite" id="HNAJ_0000413701-mRNA-1">
    <property type="protein sequence ID" value="HNAJ_0000413701-mRNA-1"/>
    <property type="gene ID" value="HNAJ_0000413701"/>
</dbReference>